<comment type="caution">
    <text evidence="7">The sequence shown here is derived from an EMBL/GenBank/DDBJ whole genome shotgun (WGS) entry which is preliminary data.</text>
</comment>
<evidence type="ECO:0000256" key="1">
    <source>
        <dbReference type="ARBA" id="ARBA00004141"/>
    </source>
</evidence>
<comment type="subcellular location">
    <subcellularLocation>
        <location evidence="1">Membrane</location>
        <topology evidence="1">Multi-pass membrane protein</topology>
    </subcellularLocation>
</comment>
<feature type="transmembrane region" description="Helical" evidence="5">
    <location>
        <begin position="112"/>
        <end position="132"/>
    </location>
</feature>
<dbReference type="Pfam" id="PF04893">
    <property type="entry name" value="Yip1"/>
    <property type="match status" value="1"/>
</dbReference>
<keyword evidence="2 5" id="KW-0812">Transmembrane</keyword>
<dbReference type="OrthoDB" id="9808452at2"/>
<dbReference type="EMBL" id="RQXW01000006">
    <property type="protein sequence ID" value="RTE66241.1"/>
    <property type="molecule type" value="Genomic_DNA"/>
</dbReference>
<feature type="domain" description="Yip1" evidence="6">
    <location>
        <begin position="9"/>
        <end position="182"/>
    </location>
</feature>
<evidence type="ECO:0000256" key="3">
    <source>
        <dbReference type="ARBA" id="ARBA00022989"/>
    </source>
</evidence>
<evidence type="ECO:0000256" key="4">
    <source>
        <dbReference type="ARBA" id="ARBA00023136"/>
    </source>
</evidence>
<keyword evidence="8" id="KW-1185">Reference proteome</keyword>
<reference evidence="7 8" key="1">
    <citation type="submission" date="2018-11" db="EMBL/GenBank/DDBJ databases">
        <title>The draft genome sequence of Amphritea opalescens ANRC-JH13T.</title>
        <authorList>
            <person name="Fang Z."/>
            <person name="Zhang Y."/>
            <person name="Han X."/>
        </authorList>
    </citation>
    <scope>NUCLEOTIDE SEQUENCE [LARGE SCALE GENOMIC DNA]</scope>
    <source>
        <strain evidence="7 8">ANRC-JH13</strain>
    </source>
</reference>
<evidence type="ECO:0000259" key="6">
    <source>
        <dbReference type="Pfam" id="PF04893"/>
    </source>
</evidence>
<proteinExistence type="predicted"/>
<protein>
    <submittedName>
        <fullName evidence="7">YIP1 family protein</fullName>
    </submittedName>
</protein>
<dbReference type="RefSeq" id="WP_126158314.1">
    <property type="nucleotide sequence ID" value="NZ_RQXW01000006.1"/>
</dbReference>
<keyword evidence="3 5" id="KW-1133">Transmembrane helix</keyword>
<sequence length="201" mass="21864">MTIKAMSEIFYRPHLAMKHLRDENLKGTAEVLVLLSLMALIPAASLFIGTTQMGWSLFPGGELVKLSAISALNSAIAFYLATCFALGAMGFSIHWMEKTYGGHASLERCMNLTLYTAAPLLLSGFAGLYPMLWFCVAVGMLALAYSTYLLFTGVPIIMKIPEARGFMFCISILTVGLIILVGLRAATVFLWSTMTPLAYIG</sequence>
<dbReference type="GO" id="GO:0016020">
    <property type="term" value="C:membrane"/>
    <property type="evidence" value="ECO:0007669"/>
    <property type="project" value="UniProtKB-SubCell"/>
</dbReference>
<evidence type="ECO:0000313" key="7">
    <source>
        <dbReference type="EMBL" id="RTE66241.1"/>
    </source>
</evidence>
<feature type="transmembrane region" description="Helical" evidence="5">
    <location>
        <begin position="165"/>
        <end position="191"/>
    </location>
</feature>
<dbReference type="Proteomes" id="UP000283087">
    <property type="component" value="Unassembled WGS sequence"/>
</dbReference>
<evidence type="ECO:0000313" key="8">
    <source>
        <dbReference type="Proteomes" id="UP000283087"/>
    </source>
</evidence>
<keyword evidence="4 5" id="KW-0472">Membrane</keyword>
<feature type="transmembrane region" description="Helical" evidence="5">
    <location>
        <begin position="27"/>
        <end position="48"/>
    </location>
</feature>
<organism evidence="7 8">
    <name type="scientific">Amphritea opalescens</name>
    <dbReference type="NCBI Taxonomy" id="2490544"/>
    <lineage>
        <taxon>Bacteria</taxon>
        <taxon>Pseudomonadati</taxon>
        <taxon>Pseudomonadota</taxon>
        <taxon>Gammaproteobacteria</taxon>
        <taxon>Oceanospirillales</taxon>
        <taxon>Oceanospirillaceae</taxon>
        <taxon>Amphritea</taxon>
    </lineage>
</organism>
<accession>A0A430KRV7</accession>
<feature type="transmembrane region" description="Helical" evidence="5">
    <location>
        <begin position="138"/>
        <end position="158"/>
    </location>
</feature>
<feature type="transmembrane region" description="Helical" evidence="5">
    <location>
        <begin position="68"/>
        <end position="91"/>
    </location>
</feature>
<evidence type="ECO:0000256" key="2">
    <source>
        <dbReference type="ARBA" id="ARBA00022692"/>
    </source>
</evidence>
<name>A0A430KRV7_9GAMM</name>
<evidence type="ECO:0000256" key="5">
    <source>
        <dbReference type="SAM" id="Phobius"/>
    </source>
</evidence>
<dbReference type="AlphaFoldDB" id="A0A430KRV7"/>
<dbReference type="InterPro" id="IPR006977">
    <property type="entry name" value="Yip1_dom"/>
</dbReference>
<gene>
    <name evidence="7" type="ORF">EH243_08995</name>
</gene>